<organism evidence="1 2">
    <name type="scientific">Candidatus Roizmanbacteria bacterium CG10_big_fil_rev_8_21_14_0_10_39_6</name>
    <dbReference type="NCBI Taxonomy" id="1974853"/>
    <lineage>
        <taxon>Bacteria</taxon>
        <taxon>Candidatus Roizmaniibacteriota</taxon>
    </lineage>
</organism>
<dbReference type="AlphaFoldDB" id="A0A2M8KTB8"/>
<dbReference type="SUPFAM" id="SSF52540">
    <property type="entry name" value="P-loop containing nucleoside triphosphate hydrolases"/>
    <property type="match status" value="1"/>
</dbReference>
<dbReference type="InterPro" id="IPR027417">
    <property type="entry name" value="P-loop_NTPase"/>
</dbReference>
<evidence type="ECO:0008006" key="3">
    <source>
        <dbReference type="Google" id="ProtNLM"/>
    </source>
</evidence>
<name>A0A2M8KTB8_9BACT</name>
<protein>
    <recommendedName>
        <fullName evidence="3">Adenylyl-sulfate kinase</fullName>
    </recommendedName>
</protein>
<dbReference type="Gene3D" id="3.40.50.300">
    <property type="entry name" value="P-loop containing nucleotide triphosphate hydrolases"/>
    <property type="match status" value="1"/>
</dbReference>
<dbReference type="EMBL" id="PFED01000041">
    <property type="protein sequence ID" value="PJE63172.1"/>
    <property type="molecule type" value="Genomic_DNA"/>
</dbReference>
<reference evidence="2" key="1">
    <citation type="submission" date="2017-09" db="EMBL/GenBank/DDBJ databases">
        <title>Depth-based differentiation of microbial function through sediment-hosted aquifers and enrichment of novel symbionts in the deep terrestrial subsurface.</title>
        <authorList>
            <person name="Probst A.J."/>
            <person name="Ladd B."/>
            <person name="Jarett J.K."/>
            <person name="Geller-Mcgrath D.E."/>
            <person name="Sieber C.M.K."/>
            <person name="Emerson J.B."/>
            <person name="Anantharaman K."/>
            <person name="Thomas B.C."/>
            <person name="Malmstrom R."/>
            <person name="Stieglmeier M."/>
            <person name="Klingl A."/>
            <person name="Woyke T."/>
            <person name="Ryan C.M."/>
            <person name="Banfield J.F."/>
        </authorList>
    </citation>
    <scope>NUCLEOTIDE SEQUENCE [LARGE SCALE GENOMIC DNA]</scope>
</reference>
<sequence length="160" mass="18375">MKAIIIGTSLSGKTTLVRYLRTSTKLPILEVDEELTRLNNGTYPTDDKYKHAVLIPQIVEDILNRDDVVFFTNTDYFTPTDLKDARNKGFKIFQLWLDLNELQKRNKFRVKNEGYSDLSQGLEGMVNYQTIIKEKGLIDKVIDAKQATENIANELIGFLE</sequence>
<gene>
    <name evidence="1" type="ORF">COU88_00940</name>
</gene>
<comment type="caution">
    <text evidence="1">The sequence shown here is derived from an EMBL/GenBank/DDBJ whole genome shotgun (WGS) entry which is preliminary data.</text>
</comment>
<evidence type="ECO:0000313" key="2">
    <source>
        <dbReference type="Proteomes" id="UP000229554"/>
    </source>
</evidence>
<proteinExistence type="predicted"/>
<dbReference type="Proteomes" id="UP000229554">
    <property type="component" value="Unassembled WGS sequence"/>
</dbReference>
<evidence type="ECO:0000313" key="1">
    <source>
        <dbReference type="EMBL" id="PJE63172.1"/>
    </source>
</evidence>
<accession>A0A2M8KTB8</accession>